<dbReference type="InterPro" id="IPR036936">
    <property type="entry name" value="CRIB_dom_sf"/>
</dbReference>
<comment type="caution">
    <text evidence="3">The sequence shown here is derived from an EMBL/GenBank/DDBJ whole genome shotgun (WGS) entry which is preliminary data.</text>
</comment>
<dbReference type="PROSITE" id="PS50108">
    <property type="entry name" value="CRIB"/>
    <property type="match status" value="1"/>
</dbReference>
<sequence>MQIGYPTDVKHVAHIGWDGPSVHNPSWMNEFRSAPLTATVTEDDAEVPKFPSSEFVLPSEPQGPPKLEKPVRRKKSTERSSEGAGAVDSPKRESASSKHSRRRQSSAGGSGGESAEGSRRSRRESRDRNCNGEGTGGEVVSVEREPPGIPKQTRRRRTKGAPSNSGGGESSRPKSRAHGNADLGGIQEESGETRPPPKPAKERGEEVRS</sequence>
<accession>A0A835UBC0</accession>
<dbReference type="Gene3D" id="3.90.810.10">
    <property type="entry name" value="CRIB domain"/>
    <property type="match status" value="1"/>
</dbReference>
<evidence type="ECO:0000313" key="4">
    <source>
        <dbReference type="Proteomes" id="UP000636800"/>
    </source>
</evidence>
<feature type="compositionally biased region" description="Basic and acidic residues" evidence="1">
    <location>
        <begin position="116"/>
        <end position="130"/>
    </location>
</feature>
<dbReference type="AlphaFoldDB" id="A0A835UBC0"/>
<dbReference type="EMBL" id="JADCNL010000014">
    <property type="protein sequence ID" value="KAG0453086.1"/>
    <property type="molecule type" value="Genomic_DNA"/>
</dbReference>
<evidence type="ECO:0000256" key="1">
    <source>
        <dbReference type="SAM" id="MobiDB-lite"/>
    </source>
</evidence>
<organism evidence="3 4">
    <name type="scientific">Vanilla planifolia</name>
    <name type="common">Vanilla</name>
    <dbReference type="NCBI Taxonomy" id="51239"/>
    <lineage>
        <taxon>Eukaryota</taxon>
        <taxon>Viridiplantae</taxon>
        <taxon>Streptophyta</taxon>
        <taxon>Embryophyta</taxon>
        <taxon>Tracheophyta</taxon>
        <taxon>Spermatophyta</taxon>
        <taxon>Magnoliopsida</taxon>
        <taxon>Liliopsida</taxon>
        <taxon>Asparagales</taxon>
        <taxon>Orchidaceae</taxon>
        <taxon>Vanilloideae</taxon>
        <taxon>Vanilleae</taxon>
        <taxon>Vanilla</taxon>
    </lineage>
</organism>
<keyword evidence="4" id="KW-1185">Reference proteome</keyword>
<reference evidence="3 4" key="1">
    <citation type="journal article" date="2020" name="Nat. Food">
        <title>A phased Vanilla planifolia genome enables genetic improvement of flavour and production.</title>
        <authorList>
            <person name="Hasing T."/>
            <person name="Tang H."/>
            <person name="Brym M."/>
            <person name="Khazi F."/>
            <person name="Huang T."/>
            <person name="Chambers A.H."/>
        </authorList>
    </citation>
    <scope>NUCLEOTIDE SEQUENCE [LARGE SCALE GENOMIC DNA]</scope>
    <source>
        <tissue evidence="3">Leaf</tissue>
    </source>
</reference>
<feature type="region of interest" description="Disordered" evidence="1">
    <location>
        <begin position="38"/>
        <end position="209"/>
    </location>
</feature>
<evidence type="ECO:0000313" key="3">
    <source>
        <dbReference type="EMBL" id="KAG0453086.1"/>
    </source>
</evidence>
<name>A0A835UBC0_VANPL</name>
<dbReference type="OrthoDB" id="747994at2759"/>
<protein>
    <recommendedName>
        <fullName evidence="2">CRIB domain-containing protein</fullName>
    </recommendedName>
</protein>
<feature type="compositionally biased region" description="Basic and acidic residues" evidence="1">
    <location>
        <begin position="199"/>
        <end position="209"/>
    </location>
</feature>
<dbReference type="CDD" id="cd00132">
    <property type="entry name" value="CRIB"/>
    <property type="match status" value="1"/>
</dbReference>
<evidence type="ECO:0000259" key="2">
    <source>
        <dbReference type="PROSITE" id="PS50108"/>
    </source>
</evidence>
<feature type="domain" description="CRIB" evidence="2">
    <location>
        <begin position="3"/>
        <end position="16"/>
    </location>
</feature>
<proteinExistence type="predicted"/>
<gene>
    <name evidence="3" type="ORF">HPP92_025750</name>
</gene>
<dbReference type="PANTHER" id="PTHR46325:SF20">
    <property type="entry name" value="CRIB DOMAIN-CONTAINING PROTEIN RIC10"/>
    <property type="match status" value="1"/>
</dbReference>
<dbReference type="InterPro" id="IPR000095">
    <property type="entry name" value="CRIB_dom"/>
</dbReference>
<dbReference type="PANTHER" id="PTHR46325">
    <property type="entry name" value="CRIB DOMAIN-CONTAINING PROTEIN RIC8"/>
    <property type="match status" value="1"/>
</dbReference>
<dbReference type="Proteomes" id="UP000636800">
    <property type="component" value="Unassembled WGS sequence"/>
</dbReference>
<dbReference type="Pfam" id="PF00786">
    <property type="entry name" value="PBD"/>
    <property type="match status" value="1"/>
</dbReference>